<evidence type="ECO:0008006" key="5">
    <source>
        <dbReference type="Google" id="ProtNLM"/>
    </source>
</evidence>
<comment type="caution">
    <text evidence="3">The sequence shown here is derived from an EMBL/GenBank/DDBJ whole genome shotgun (WGS) entry which is preliminary data.</text>
</comment>
<evidence type="ECO:0000256" key="2">
    <source>
        <dbReference type="SAM" id="Phobius"/>
    </source>
</evidence>
<evidence type="ECO:0000313" key="4">
    <source>
        <dbReference type="Proteomes" id="UP001219862"/>
    </source>
</evidence>
<name>A0ABT5KNN8_9BURK</name>
<keyword evidence="2" id="KW-0812">Transmembrane</keyword>
<evidence type="ECO:0000313" key="3">
    <source>
        <dbReference type="EMBL" id="MDC8784060.1"/>
    </source>
</evidence>
<protein>
    <recommendedName>
        <fullName evidence="5">SPOR domain-containing protein</fullName>
    </recommendedName>
</protein>
<feature type="compositionally biased region" description="Low complexity" evidence="1">
    <location>
        <begin position="312"/>
        <end position="338"/>
    </location>
</feature>
<reference evidence="3 4" key="1">
    <citation type="submission" date="2022-10" db="EMBL/GenBank/DDBJ databases">
        <title>paucibacter sp. hw8 Genome sequencing.</title>
        <authorList>
            <person name="Park S."/>
        </authorList>
    </citation>
    <scope>NUCLEOTIDE SEQUENCE [LARGE SCALE GENOMIC DNA]</scope>
    <source>
        <strain evidence="4">hw8</strain>
    </source>
</reference>
<accession>A0ABT5KNN8</accession>
<proteinExistence type="predicted"/>
<evidence type="ECO:0000256" key="1">
    <source>
        <dbReference type="SAM" id="MobiDB-lite"/>
    </source>
</evidence>
<feature type="region of interest" description="Disordered" evidence="1">
    <location>
        <begin position="274"/>
        <end position="427"/>
    </location>
</feature>
<keyword evidence="2" id="KW-1133">Transmembrane helix</keyword>
<keyword evidence="2" id="KW-0472">Membrane</keyword>
<dbReference type="RefSeq" id="WP_273595179.1">
    <property type="nucleotide sequence ID" value="NZ_JAQQXS010000002.1"/>
</dbReference>
<feature type="compositionally biased region" description="Basic and acidic residues" evidence="1">
    <location>
        <begin position="377"/>
        <end position="399"/>
    </location>
</feature>
<dbReference type="Proteomes" id="UP001219862">
    <property type="component" value="Unassembled WGS sequence"/>
</dbReference>
<keyword evidence="4" id="KW-1185">Reference proteome</keyword>
<gene>
    <name evidence="3" type="ORF">PRZ01_02505</name>
</gene>
<feature type="transmembrane region" description="Helical" evidence="2">
    <location>
        <begin position="223"/>
        <end position="242"/>
    </location>
</feature>
<dbReference type="EMBL" id="JAQQXS010000002">
    <property type="protein sequence ID" value="MDC8784060.1"/>
    <property type="molecule type" value="Genomic_DNA"/>
</dbReference>
<sequence>MDRLVEHVVAWHNSHPLAKKITIYDVHTMGVVALPFLRSGGSHGGGAPVEPMLDNGHGMPAMGAVALGESTLDAHAANTTAEHLDALADQEEPPARALAKLTWQQRLSVLASAAFWRRGQPRKSGKSSSGSWPAYSERFISISVRRVADFAQRQGFLNPPGDASWPQRVVPIDEKLLGKHSGAWPYEIYLLTAAIDAGTSRTRVLIGMGRQPKIIGPRCWSPLRLGLATLVLVGLLAMGLALRLSLGKTAETPASAPTAAASAASGSDVASASSNAASGRVTEAEPASAASQTGADAVEPAASGSPTASLTPGAMASGAASSAASGAESGASAAATPASAPPPDIRPQLVTPIPKRMPFSSPKADEAEAGSKALKTGKTEKTDKPDEKSAAGKTAEKDAGTSTGKPQEARPVDGKTSASAKHGEEPPAAALVEKLGPLGKAEDRTIHSVLKPDAKQEAKTVVALVGPVVSSQVDAQAAATRLLGLIAPLHPGALHTSVVQTPDGWRPAVWPFDNRQEAQLINATLVARGLKTKAVDF</sequence>
<organism evidence="3 4">
    <name type="scientific">Roseateles koreensis</name>
    <dbReference type="NCBI Taxonomy" id="2987526"/>
    <lineage>
        <taxon>Bacteria</taxon>
        <taxon>Pseudomonadati</taxon>
        <taxon>Pseudomonadota</taxon>
        <taxon>Betaproteobacteria</taxon>
        <taxon>Burkholderiales</taxon>
        <taxon>Sphaerotilaceae</taxon>
        <taxon>Roseateles</taxon>
    </lineage>
</organism>